<dbReference type="OrthoDB" id="6460891at2"/>
<proteinExistence type="predicted"/>
<evidence type="ECO:0000313" key="1">
    <source>
        <dbReference type="EMBL" id="TDQ44771.1"/>
    </source>
</evidence>
<organism evidence="1 2">
    <name type="scientific">Tepidicella xavieri</name>
    <dbReference type="NCBI Taxonomy" id="360241"/>
    <lineage>
        <taxon>Bacteria</taxon>
        <taxon>Pseudomonadati</taxon>
        <taxon>Pseudomonadota</taxon>
        <taxon>Betaproteobacteria</taxon>
        <taxon>Burkholderiales</taxon>
        <taxon>Tepidicella</taxon>
    </lineage>
</organism>
<accession>A0A4R6UDK2</accession>
<gene>
    <name evidence="1" type="ORF">DFR43_102113</name>
</gene>
<dbReference type="Proteomes" id="UP000295510">
    <property type="component" value="Unassembled WGS sequence"/>
</dbReference>
<reference evidence="1 2" key="1">
    <citation type="submission" date="2019-03" db="EMBL/GenBank/DDBJ databases">
        <title>Genomic Encyclopedia of Type Strains, Phase IV (KMG-IV): sequencing the most valuable type-strain genomes for metagenomic binning, comparative biology and taxonomic classification.</title>
        <authorList>
            <person name="Goeker M."/>
        </authorList>
    </citation>
    <scope>NUCLEOTIDE SEQUENCE [LARGE SCALE GENOMIC DNA]</scope>
    <source>
        <strain evidence="1 2">DSM 19605</strain>
    </source>
</reference>
<keyword evidence="2" id="KW-1185">Reference proteome</keyword>
<sequence>MALNREPNIPDQDVFYAELIHAQRDLTDEQADMMLAKLVLILCNHIGDREVLREAIALARDNTLASPV</sequence>
<protein>
    <submittedName>
        <fullName evidence="1">Uncharacterized protein DUF2783</fullName>
    </submittedName>
</protein>
<dbReference type="RefSeq" id="WP_133595694.1">
    <property type="nucleotide sequence ID" value="NZ_SNYL01000002.1"/>
</dbReference>
<dbReference type="AlphaFoldDB" id="A0A4R6UDK2"/>
<name>A0A4R6UDK2_9BURK</name>
<dbReference type="InterPro" id="IPR021233">
    <property type="entry name" value="DUF2783"/>
</dbReference>
<evidence type="ECO:0000313" key="2">
    <source>
        <dbReference type="Proteomes" id="UP000295510"/>
    </source>
</evidence>
<dbReference type="EMBL" id="SNYL01000002">
    <property type="protein sequence ID" value="TDQ44771.1"/>
    <property type="molecule type" value="Genomic_DNA"/>
</dbReference>
<dbReference type="Pfam" id="PF10932">
    <property type="entry name" value="DUF2783"/>
    <property type="match status" value="1"/>
</dbReference>
<comment type="caution">
    <text evidence="1">The sequence shown here is derived from an EMBL/GenBank/DDBJ whole genome shotgun (WGS) entry which is preliminary data.</text>
</comment>